<sequence length="333" mass="37970">MEHHSFMNGIGQSLVSGTSVIRRRPTRFSFGAFLFALYIYFFIYNGPIGSGSRAQQPLQPQLDEIPPRIWQIFFGYTPLDDFAPALQTWISKNQDYSYTLMSNQGANDFARKHYADRPDILEPFLQLKFHVLRSDLLRYMILESEGGIYSDLDTVVAKSVRDWIPQEMRSKVHAVVGVEYDQLDGEPYYGMNERIQFCQWTMAASRGHPIMKKIVKKVVAALNETVERNNTSIANFKPSDDEVVQVSGPVIWTRAVMEAMSEATGTEMNYLNITGMTEPRLFGDVLVLPIDGFGAGQPHSNSTRDEHQGPGDFFVRHQWKGSWKHGWNDESQL</sequence>
<comment type="caution">
    <text evidence="3">The sequence shown here is derived from an EMBL/GenBank/DDBJ whole genome shotgun (WGS) entry which is preliminary data.</text>
</comment>
<evidence type="ECO:0008006" key="5">
    <source>
        <dbReference type="Google" id="ProtNLM"/>
    </source>
</evidence>
<dbReference type="GO" id="GO:0000136">
    <property type="term" value="C:mannan polymerase complex"/>
    <property type="evidence" value="ECO:0007669"/>
    <property type="project" value="TreeGrafter"/>
</dbReference>
<evidence type="ECO:0000256" key="1">
    <source>
        <dbReference type="ARBA" id="ARBA00009003"/>
    </source>
</evidence>
<dbReference type="EMBL" id="JACCJB010000012">
    <property type="protein sequence ID" value="KAF6222240.1"/>
    <property type="molecule type" value="Genomic_DNA"/>
</dbReference>
<dbReference type="Gene3D" id="3.90.550.20">
    <property type="match status" value="1"/>
</dbReference>
<dbReference type="GO" id="GO:0000009">
    <property type="term" value="F:alpha-1,6-mannosyltransferase activity"/>
    <property type="evidence" value="ECO:0007669"/>
    <property type="project" value="InterPro"/>
</dbReference>
<dbReference type="InterPro" id="IPR039367">
    <property type="entry name" value="Och1-like"/>
</dbReference>
<keyword evidence="2" id="KW-1133">Transmembrane helix</keyword>
<dbReference type="AlphaFoldDB" id="A0A8H6CES4"/>
<keyword evidence="2" id="KW-0472">Membrane</keyword>
<dbReference type="InterPro" id="IPR007577">
    <property type="entry name" value="GlycoTrfase_DXD_sugar-bd_CS"/>
</dbReference>
<feature type="transmembrane region" description="Helical" evidence="2">
    <location>
        <begin position="28"/>
        <end position="46"/>
    </location>
</feature>
<dbReference type="GO" id="GO:0006487">
    <property type="term" value="P:protein N-linked glycosylation"/>
    <property type="evidence" value="ECO:0007669"/>
    <property type="project" value="TreeGrafter"/>
</dbReference>
<gene>
    <name evidence="3" type="ORF">HO133_001326</name>
</gene>
<keyword evidence="4" id="KW-1185">Reference proteome</keyword>
<dbReference type="PANTHER" id="PTHR31834:SF1">
    <property type="entry name" value="INITIATION-SPECIFIC ALPHA-1,6-MANNOSYLTRANSFERASE"/>
    <property type="match status" value="1"/>
</dbReference>
<protein>
    <recommendedName>
        <fullName evidence="5">Initiation-specific alpha-1,6-mannosyltransferase</fullName>
    </recommendedName>
</protein>
<proteinExistence type="inferred from homology"/>
<dbReference type="GeneID" id="59329742"/>
<dbReference type="Pfam" id="PF04488">
    <property type="entry name" value="Gly_transf_sug"/>
    <property type="match status" value="1"/>
</dbReference>
<dbReference type="PANTHER" id="PTHR31834">
    <property type="entry name" value="INITIATION-SPECIFIC ALPHA-1,6-MANNOSYLTRANSFERASE"/>
    <property type="match status" value="1"/>
</dbReference>
<dbReference type="InterPro" id="IPR029044">
    <property type="entry name" value="Nucleotide-diphossugar_trans"/>
</dbReference>
<dbReference type="Proteomes" id="UP000593566">
    <property type="component" value="Unassembled WGS sequence"/>
</dbReference>
<reference evidence="3 4" key="1">
    <citation type="journal article" date="2020" name="Genomics">
        <title>Complete, high-quality genomes from long-read metagenomic sequencing of two wolf lichen thalli reveals enigmatic genome architecture.</title>
        <authorList>
            <person name="McKenzie S.K."/>
            <person name="Walston R.F."/>
            <person name="Allen J.L."/>
        </authorList>
    </citation>
    <scope>NUCLEOTIDE SEQUENCE [LARGE SCALE GENOMIC DNA]</scope>
    <source>
        <strain evidence="3">WasteWater1</strain>
    </source>
</reference>
<evidence type="ECO:0000256" key="2">
    <source>
        <dbReference type="SAM" id="Phobius"/>
    </source>
</evidence>
<accession>A0A8H6CES4</accession>
<keyword evidence="2" id="KW-0812">Transmembrane</keyword>
<organism evidence="3 4">
    <name type="scientific">Letharia lupina</name>
    <dbReference type="NCBI Taxonomy" id="560253"/>
    <lineage>
        <taxon>Eukaryota</taxon>
        <taxon>Fungi</taxon>
        <taxon>Dikarya</taxon>
        <taxon>Ascomycota</taxon>
        <taxon>Pezizomycotina</taxon>
        <taxon>Lecanoromycetes</taxon>
        <taxon>OSLEUM clade</taxon>
        <taxon>Lecanoromycetidae</taxon>
        <taxon>Lecanorales</taxon>
        <taxon>Lecanorineae</taxon>
        <taxon>Parmeliaceae</taxon>
        <taxon>Letharia</taxon>
    </lineage>
</organism>
<dbReference type="SUPFAM" id="SSF53448">
    <property type="entry name" value="Nucleotide-diphospho-sugar transferases"/>
    <property type="match status" value="1"/>
</dbReference>
<comment type="similarity">
    <text evidence="1">Belongs to the glycosyltransferase 32 family.</text>
</comment>
<evidence type="ECO:0000313" key="3">
    <source>
        <dbReference type="EMBL" id="KAF6222240.1"/>
    </source>
</evidence>
<name>A0A8H6CES4_9LECA</name>
<evidence type="ECO:0000313" key="4">
    <source>
        <dbReference type="Proteomes" id="UP000593566"/>
    </source>
</evidence>
<dbReference type="RefSeq" id="XP_037151675.1">
    <property type="nucleotide sequence ID" value="XM_037292256.1"/>
</dbReference>